<sequence length="74" mass="8180">MYVCVCKAVTDTQIKRAIHEGVSSRRELFKCLGVGGDCGKCNPHVRELLDIHTQSHRCNQSLMQNTPNPSILAA</sequence>
<keyword evidence="3" id="KW-0479">Metal-binding</keyword>
<evidence type="ECO:0000256" key="9">
    <source>
        <dbReference type="ARBA" id="ARBA00046332"/>
    </source>
</evidence>
<dbReference type="Proteomes" id="UP000017842">
    <property type="component" value="Unassembled WGS sequence"/>
</dbReference>
<dbReference type="GO" id="GO:0046872">
    <property type="term" value="F:metal ion binding"/>
    <property type="evidence" value="ECO:0007669"/>
    <property type="project" value="UniProtKB-KW"/>
</dbReference>
<feature type="domain" description="BFD-like [2Fe-2S]-binding" evidence="10">
    <location>
        <begin position="2"/>
        <end position="50"/>
    </location>
</feature>
<dbReference type="EMBL" id="AYLO01000051">
    <property type="protein sequence ID" value="ESS72546.1"/>
    <property type="molecule type" value="Genomic_DNA"/>
</dbReference>
<protein>
    <recommendedName>
        <fullName evidence="8">Bacterioferritin-associated ferredoxin</fullName>
    </recommendedName>
</protein>
<evidence type="ECO:0000256" key="4">
    <source>
        <dbReference type="ARBA" id="ARBA00022982"/>
    </source>
</evidence>
<keyword evidence="12" id="KW-1185">Reference proteome</keyword>
<dbReference type="AlphaFoldDB" id="V5DZ26"/>
<comment type="similarity">
    <text evidence="9">Belongs to the Bfd family.</text>
</comment>
<keyword evidence="1" id="KW-0813">Transport</keyword>
<reference evidence="11 12" key="1">
    <citation type="journal article" date="2013" name="Genome Announc.">
        <title>Draft Genome Sequence of the Methanotrophic Gammaproteobacterium Methyloglobulus morosus DSM 22980 Strain KoM1.</title>
        <authorList>
            <person name="Poehlein A."/>
            <person name="Deutzmann J.S."/>
            <person name="Daniel R."/>
            <person name="Simeonova D.D."/>
        </authorList>
    </citation>
    <scope>NUCLEOTIDE SEQUENCE [LARGE SCALE GENOMIC DNA]</scope>
    <source>
        <strain evidence="11 12">KoM1</strain>
    </source>
</reference>
<evidence type="ECO:0000256" key="3">
    <source>
        <dbReference type="ARBA" id="ARBA00022723"/>
    </source>
</evidence>
<dbReference type="RefSeq" id="WP_023494343.1">
    <property type="nucleotide sequence ID" value="NZ_AYLO01000051.1"/>
</dbReference>
<dbReference type="Gene3D" id="1.10.10.1100">
    <property type="entry name" value="BFD-like [2Fe-2S]-binding domain"/>
    <property type="match status" value="1"/>
</dbReference>
<dbReference type="InterPro" id="IPR007419">
    <property type="entry name" value="BFD-like_2Fe2S-bd_dom"/>
</dbReference>
<dbReference type="eggNOG" id="COG2906">
    <property type="taxonomic scope" value="Bacteria"/>
</dbReference>
<dbReference type="InterPro" id="IPR041854">
    <property type="entry name" value="BFD-like_2Fe2S-bd_dom_sf"/>
</dbReference>
<dbReference type="GO" id="GO:0051537">
    <property type="term" value="F:2 iron, 2 sulfur cluster binding"/>
    <property type="evidence" value="ECO:0007669"/>
    <property type="project" value="UniProtKB-KW"/>
</dbReference>
<keyword evidence="6" id="KW-0411">Iron-sulfur</keyword>
<evidence type="ECO:0000256" key="6">
    <source>
        <dbReference type="ARBA" id="ARBA00023014"/>
    </source>
</evidence>
<gene>
    <name evidence="11" type="ORF">MGMO_53c00050</name>
</gene>
<comment type="caution">
    <text evidence="11">The sequence shown here is derived from an EMBL/GenBank/DDBJ whole genome shotgun (WGS) entry which is preliminary data.</text>
</comment>
<dbReference type="PANTHER" id="PTHR37424">
    <property type="entry name" value="BACTERIOFERRITIN-ASSOCIATED FERREDOXIN"/>
    <property type="match status" value="1"/>
</dbReference>
<dbReference type="InterPro" id="IPR052371">
    <property type="entry name" value="BFD-associated_ferredoxin"/>
</dbReference>
<dbReference type="Pfam" id="PF04324">
    <property type="entry name" value="Fer2_BFD"/>
    <property type="match status" value="1"/>
</dbReference>
<evidence type="ECO:0000313" key="11">
    <source>
        <dbReference type="EMBL" id="ESS72546.1"/>
    </source>
</evidence>
<evidence type="ECO:0000313" key="12">
    <source>
        <dbReference type="Proteomes" id="UP000017842"/>
    </source>
</evidence>
<organism evidence="11 12">
    <name type="scientific">Methyloglobulus morosus KoM1</name>
    <dbReference type="NCBI Taxonomy" id="1116472"/>
    <lineage>
        <taxon>Bacteria</taxon>
        <taxon>Pseudomonadati</taxon>
        <taxon>Pseudomonadota</taxon>
        <taxon>Gammaproteobacteria</taxon>
        <taxon>Methylococcales</taxon>
        <taxon>Methylococcaceae</taxon>
        <taxon>Methyloglobulus</taxon>
    </lineage>
</organism>
<evidence type="ECO:0000256" key="7">
    <source>
        <dbReference type="ARBA" id="ARBA00034078"/>
    </source>
</evidence>
<evidence type="ECO:0000256" key="8">
    <source>
        <dbReference type="ARBA" id="ARBA00039386"/>
    </source>
</evidence>
<evidence type="ECO:0000256" key="1">
    <source>
        <dbReference type="ARBA" id="ARBA00022448"/>
    </source>
</evidence>
<evidence type="ECO:0000259" key="10">
    <source>
        <dbReference type="Pfam" id="PF04324"/>
    </source>
</evidence>
<dbReference type="PANTHER" id="PTHR37424:SF1">
    <property type="entry name" value="BACTERIOFERRITIN-ASSOCIATED FERREDOXIN"/>
    <property type="match status" value="1"/>
</dbReference>
<proteinExistence type="inferred from homology"/>
<keyword evidence="2" id="KW-0001">2Fe-2S</keyword>
<dbReference type="STRING" id="1116472.MGMO_53c00050"/>
<evidence type="ECO:0000256" key="2">
    <source>
        <dbReference type="ARBA" id="ARBA00022714"/>
    </source>
</evidence>
<evidence type="ECO:0000256" key="5">
    <source>
        <dbReference type="ARBA" id="ARBA00023004"/>
    </source>
</evidence>
<keyword evidence="5" id="KW-0408">Iron</keyword>
<name>V5DZ26_9GAMM</name>
<keyword evidence="4" id="KW-0249">Electron transport</keyword>
<accession>V5DZ26</accession>
<comment type="cofactor">
    <cofactor evidence="7">
        <name>[2Fe-2S] cluster</name>
        <dbReference type="ChEBI" id="CHEBI:190135"/>
    </cofactor>
</comment>
<dbReference type="OrthoDB" id="9815350at2"/>